<evidence type="ECO:0000313" key="4">
    <source>
        <dbReference type="Proteomes" id="UP000051298"/>
    </source>
</evidence>
<accession>A0A0P1EYM6</accession>
<feature type="transmembrane region" description="Helical" evidence="1">
    <location>
        <begin position="116"/>
        <end position="141"/>
    </location>
</feature>
<dbReference type="STRING" id="266809.PM03_06210"/>
<reference evidence="3 4" key="1">
    <citation type="submission" date="2015-09" db="EMBL/GenBank/DDBJ databases">
        <authorList>
            <consortium name="Swine Surveillance"/>
        </authorList>
    </citation>
    <scope>NUCLEOTIDE SEQUENCE [LARGE SCALE GENOMIC DNA]</scope>
    <source>
        <strain evidence="3 4">CECT 5294</strain>
    </source>
</reference>
<sequence length="146" mass="15218">MLASDRIFGAVVVLGALGYVATAAQIPAPFFSDPLGTRAFPMIVGSCAALCGAMMVWRPDAEPEWPGLASLGALLVATIALVGYAYALKPMGFLLPTAVVSAILSYQIAPRVVPAILAGLGLSVGLFVLFRFVLGLSLFGFPRGWF</sequence>
<dbReference type="EMBL" id="CYRX01000025">
    <property type="protein sequence ID" value="CUH60188.1"/>
    <property type="molecule type" value="Genomic_DNA"/>
</dbReference>
<evidence type="ECO:0000313" key="3">
    <source>
        <dbReference type="EMBL" id="CUH60188.1"/>
    </source>
</evidence>
<proteinExistence type="predicted"/>
<dbReference type="InterPro" id="IPR009936">
    <property type="entry name" value="DUF1468"/>
</dbReference>
<gene>
    <name evidence="3" type="ORF">THS5294_01477</name>
</gene>
<dbReference type="Proteomes" id="UP000051298">
    <property type="component" value="Unassembled WGS sequence"/>
</dbReference>
<dbReference type="Pfam" id="PF07331">
    <property type="entry name" value="TctB"/>
    <property type="match status" value="1"/>
</dbReference>
<feature type="transmembrane region" description="Helical" evidence="1">
    <location>
        <begin position="69"/>
        <end position="87"/>
    </location>
</feature>
<dbReference type="eggNOG" id="ENOG5032SKA">
    <property type="taxonomic scope" value="Bacteria"/>
</dbReference>
<dbReference type="AlphaFoldDB" id="A0A0P1EYM6"/>
<protein>
    <submittedName>
        <fullName evidence="3">Tripartite tricarboxylate transporter TctB family protein</fullName>
    </submittedName>
</protein>
<dbReference type="RefSeq" id="WP_038006320.1">
    <property type="nucleotide sequence ID" value="NZ_CP107618.1"/>
</dbReference>
<evidence type="ECO:0000259" key="2">
    <source>
        <dbReference type="Pfam" id="PF07331"/>
    </source>
</evidence>
<keyword evidence="1" id="KW-0812">Transmembrane</keyword>
<feature type="domain" description="DUF1468" evidence="2">
    <location>
        <begin position="7"/>
        <end position="138"/>
    </location>
</feature>
<feature type="transmembrane region" description="Helical" evidence="1">
    <location>
        <begin position="39"/>
        <end position="57"/>
    </location>
</feature>
<name>A0A0P1EYM6_9RHOB</name>
<organism evidence="3 4">
    <name type="scientific">Thalassobacter stenotrophicus</name>
    <dbReference type="NCBI Taxonomy" id="266809"/>
    <lineage>
        <taxon>Bacteria</taxon>
        <taxon>Pseudomonadati</taxon>
        <taxon>Pseudomonadota</taxon>
        <taxon>Alphaproteobacteria</taxon>
        <taxon>Rhodobacterales</taxon>
        <taxon>Roseobacteraceae</taxon>
        <taxon>Thalassobacter</taxon>
    </lineage>
</organism>
<evidence type="ECO:0000256" key="1">
    <source>
        <dbReference type="SAM" id="Phobius"/>
    </source>
</evidence>
<keyword evidence="1" id="KW-0472">Membrane</keyword>
<keyword evidence="1" id="KW-1133">Transmembrane helix</keyword>